<evidence type="ECO:0000256" key="2">
    <source>
        <dbReference type="SAM" id="SignalP"/>
    </source>
</evidence>
<evidence type="ECO:0000256" key="1">
    <source>
        <dbReference type="SAM" id="MobiDB-lite"/>
    </source>
</evidence>
<organism evidence="3 4">
    <name type="scientific">Streptomyces clavuligerus</name>
    <dbReference type="NCBI Taxonomy" id="1901"/>
    <lineage>
        <taxon>Bacteria</taxon>
        <taxon>Bacillati</taxon>
        <taxon>Actinomycetota</taxon>
        <taxon>Actinomycetes</taxon>
        <taxon>Kitasatosporales</taxon>
        <taxon>Streptomycetaceae</taxon>
        <taxon>Streptomyces</taxon>
    </lineage>
</organism>
<evidence type="ECO:0000313" key="4">
    <source>
        <dbReference type="Proteomes" id="UP000002357"/>
    </source>
</evidence>
<dbReference type="EMBL" id="CM000913">
    <property type="protein sequence ID" value="EFG07504.1"/>
    <property type="molecule type" value="Genomic_DNA"/>
</dbReference>
<protein>
    <recommendedName>
        <fullName evidence="5">Lipoprotein</fullName>
    </recommendedName>
</protein>
<dbReference type="STRING" id="1901.BB341_16270"/>
<dbReference type="OrthoDB" id="3483234at2"/>
<reference evidence="3 4" key="1">
    <citation type="journal article" date="2010" name="Genome Biol. Evol.">
        <title>The sequence of a 1.8-mb bacterial linear plasmid reveals a rich evolutionary reservoir of secondary metabolic pathways.</title>
        <authorList>
            <person name="Medema M.H."/>
            <person name="Trefzer A."/>
            <person name="Kovalchuk A."/>
            <person name="van den Berg M."/>
            <person name="Mueller U."/>
            <person name="Heijne W."/>
            <person name="Wu L."/>
            <person name="Alam M.T."/>
            <person name="Ronning C.M."/>
            <person name="Nierman W.C."/>
            <person name="Bovenberg R.A.L."/>
            <person name="Breitling R."/>
            <person name="Takano E."/>
        </authorList>
    </citation>
    <scope>NUCLEOTIDE SEQUENCE [LARGE SCALE GENOMIC DNA]</scope>
    <source>
        <strain evidence="4">ATCC 27064 / DSM 738 / JCM 4710 / NBRC 13307 / NCIMB 12785 / NRRL 3585 / VKM Ac-602</strain>
    </source>
</reference>
<proteinExistence type="predicted"/>
<dbReference type="RefSeq" id="WP_003953616.1">
    <property type="nucleotide sequence ID" value="NZ_CM000913.1"/>
</dbReference>
<feature type="compositionally biased region" description="Low complexity" evidence="1">
    <location>
        <begin position="37"/>
        <end position="46"/>
    </location>
</feature>
<keyword evidence="4" id="KW-1185">Reference proteome</keyword>
<name>B5GPD6_STRCL</name>
<dbReference type="Proteomes" id="UP000002357">
    <property type="component" value="Chromosome"/>
</dbReference>
<dbReference type="GeneID" id="93730997"/>
<feature type="chain" id="PRO_5041156571" description="Lipoprotein" evidence="2">
    <location>
        <begin position="20"/>
        <end position="139"/>
    </location>
</feature>
<dbReference type="KEGG" id="sclf:BB341_16270"/>
<dbReference type="PROSITE" id="PS51257">
    <property type="entry name" value="PROKAR_LIPOPROTEIN"/>
    <property type="match status" value="1"/>
</dbReference>
<sequence>MRIRTSLAATGLAAVAALALTGCGGDDDKGDGGTKQSPSASASAPGGSPGKVDSASLQGSWAGKTAGTSVNVTVTGTAVTLTAQGTSCDGEVADHGATMLAMKCSAESGRTMGTVASADAAGLVVDWGNGLTDRLAKTG</sequence>
<accession>B5GPD6</accession>
<gene>
    <name evidence="3" type="ORF">SCLAV_2431</name>
</gene>
<dbReference type="AlphaFoldDB" id="B5GPD6"/>
<feature type="signal peptide" evidence="2">
    <location>
        <begin position="1"/>
        <end position="19"/>
    </location>
</feature>
<feature type="region of interest" description="Disordered" evidence="1">
    <location>
        <begin position="26"/>
        <end position="59"/>
    </location>
</feature>
<keyword evidence="2" id="KW-0732">Signal</keyword>
<evidence type="ECO:0000313" key="3">
    <source>
        <dbReference type="EMBL" id="EFG07504.1"/>
    </source>
</evidence>
<evidence type="ECO:0008006" key="5">
    <source>
        <dbReference type="Google" id="ProtNLM"/>
    </source>
</evidence>